<proteinExistence type="predicted"/>
<feature type="compositionally biased region" description="Polar residues" evidence="1">
    <location>
        <begin position="1"/>
        <end position="43"/>
    </location>
</feature>
<dbReference type="Gene3D" id="3.40.50.300">
    <property type="entry name" value="P-loop containing nucleotide triphosphate hydrolases"/>
    <property type="match status" value="4"/>
</dbReference>
<feature type="compositionally biased region" description="Polar residues" evidence="1">
    <location>
        <begin position="296"/>
        <end position="319"/>
    </location>
</feature>
<dbReference type="Pfam" id="PF26583">
    <property type="entry name" value="Spectrin_YLPM1"/>
    <property type="match status" value="1"/>
</dbReference>
<feature type="compositionally biased region" description="Low complexity" evidence="1">
    <location>
        <begin position="149"/>
        <end position="180"/>
    </location>
</feature>
<dbReference type="PANTHER" id="PTHR13413:SF0">
    <property type="entry name" value="YLP MOTIF-CONTAINING PROTEIN 1"/>
    <property type="match status" value="1"/>
</dbReference>
<feature type="compositionally biased region" description="Low complexity" evidence="1">
    <location>
        <begin position="197"/>
        <end position="208"/>
    </location>
</feature>
<gene>
    <name evidence="3" type="ORF">CHIRRI_LOCUS7655</name>
</gene>
<dbReference type="Proteomes" id="UP001153620">
    <property type="component" value="Chromosome 2"/>
</dbReference>
<dbReference type="InterPro" id="IPR027417">
    <property type="entry name" value="P-loop_NTPase"/>
</dbReference>
<dbReference type="GO" id="GO:0005634">
    <property type="term" value="C:nucleus"/>
    <property type="evidence" value="ECO:0007669"/>
    <property type="project" value="InterPro"/>
</dbReference>
<reference evidence="3" key="1">
    <citation type="submission" date="2022-01" db="EMBL/GenBank/DDBJ databases">
        <authorList>
            <person name="King R."/>
        </authorList>
    </citation>
    <scope>NUCLEOTIDE SEQUENCE</scope>
</reference>
<protein>
    <recommendedName>
        <fullName evidence="2">YLPM1-like spectrin repeat domain-containing protein</fullName>
    </recommendedName>
</protein>
<dbReference type="PANTHER" id="PTHR13413">
    <property type="entry name" value="YLP MOTIF CONTAINING PROTEIN NUCLEAR PROTEIN ZAP"/>
    <property type="match status" value="1"/>
</dbReference>
<feature type="compositionally biased region" description="Low complexity" evidence="1">
    <location>
        <begin position="64"/>
        <end position="103"/>
    </location>
</feature>
<accession>A0A9N9RY95</accession>
<evidence type="ECO:0000259" key="2">
    <source>
        <dbReference type="Pfam" id="PF26583"/>
    </source>
</evidence>
<evidence type="ECO:0000256" key="1">
    <source>
        <dbReference type="SAM" id="MobiDB-lite"/>
    </source>
</evidence>
<dbReference type="EMBL" id="OU895878">
    <property type="protein sequence ID" value="CAG9804776.1"/>
    <property type="molecule type" value="Genomic_DNA"/>
</dbReference>
<feature type="region of interest" description="Disordered" evidence="1">
    <location>
        <begin position="1"/>
        <end position="218"/>
    </location>
</feature>
<feature type="compositionally biased region" description="Polar residues" evidence="1">
    <location>
        <begin position="123"/>
        <end position="148"/>
    </location>
</feature>
<feature type="region of interest" description="Disordered" evidence="1">
    <location>
        <begin position="1737"/>
        <end position="1758"/>
    </location>
</feature>
<reference evidence="3" key="2">
    <citation type="submission" date="2022-10" db="EMBL/GenBank/DDBJ databases">
        <authorList>
            <consortium name="ENA_rothamsted_submissions"/>
            <consortium name="culmorum"/>
            <person name="King R."/>
        </authorList>
    </citation>
    <scope>NUCLEOTIDE SEQUENCE</scope>
</reference>
<dbReference type="OrthoDB" id="513595at2759"/>
<feature type="compositionally biased region" description="Polar residues" evidence="1">
    <location>
        <begin position="54"/>
        <end position="63"/>
    </location>
</feature>
<evidence type="ECO:0000313" key="4">
    <source>
        <dbReference type="Proteomes" id="UP001153620"/>
    </source>
</evidence>
<feature type="region of interest" description="Disordered" evidence="1">
    <location>
        <begin position="813"/>
        <end position="842"/>
    </location>
</feature>
<dbReference type="InterPro" id="IPR058903">
    <property type="entry name" value="Spectrin_YLPM1-like"/>
</dbReference>
<dbReference type="SUPFAM" id="SSF52540">
    <property type="entry name" value="P-loop containing nucleoside triphosphate hydrolases"/>
    <property type="match status" value="3"/>
</dbReference>
<organism evidence="3 4">
    <name type="scientific">Chironomus riparius</name>
    <dbReference type="NCBI Taxonomy" id="315576"/>
    <lineage>
        <taxon>Eukaryota</taxon>
        <taxon>Metazoa</taxon>
        <taxon>Ecdysozoa</taxon>
        <taxon>Arthropoda</taxon>
        <taxon>Hexapoda</taxon>
        <taxon>Insecta</taxon>
        <taxon>Pterygota</taxon>
        <taxon>Neoptera</taxon>
        <taxon>Endopterygota</taxon>
        <taxon>Diptera</taxon>
        <taxon>Nematocera</taxon>
        <taxon>Chironomoidea</taxon>
        <taxon>Chironomidae</taxon>
        <taxon>Chironominae</taxon>
        <taxon>Chironomus</taxon>
    </lineage>
</organism>
<dbReference type="GO" id="GO:0032204">
    <property type="term" value="P:regulation of telomere maintenance"/>
    <property type="evidence" value="ECO:0007669"/>
    <property type="project" value="TreeGrafter"/>
</dbReference>
<keyword evidence="4" id="KW-1185">Reference proteome</keyword>
<feature type="domain" description="YLPM1-like spectrin repeat" evidence="2">
    <location>
        <begin position="185"/>
        <end position="275"/>
    </location>
</feature>
<evidence type="ECO:0000313" key="3">
    <source>
        <dbReference type="EMBL" id="CAG9804776.1"/>
    </source>
</evidence>
<name>A0A9N9RY95_9DIPT</name>
<dbReference type="InterPro" id="IPR026314">
    <property type="entry name" value="YLP_motif_con_p1"/>
</dbReference>
<sequence>MNNFPNSNNLYGYGFQQSSQQLNYPPPFMNSQPVGYDNTNRQFSAPPPPPPPENQNQGSSADSMQQQNMNMNRGRQQGNFNQGFNNNRGQQNSNNNNNSNRQQSARGGRRNLRGSAQFPGDNIHSQNASSMNSNFNDPKPNQMQGNFSNIRGQQKNNKNNNNNRNTGNWNRNKNNNQGQNSSEMNSNANIKFAHDVSQQPSQPISLSPNVPGTSTNVNNFEDEFRKWEEQFEKWQHEMRDHPDKEQYDKYKEQFMQYREALSTRLQKLKEKSISNPPMTDEQIKFSTEWTAGDPNKGSTSTAEPAGSSKTVYNPATSSTQLPPAFVSNSDLPASSILFGCSTSTVTSTKEIPQLSFAHDKFDEENIVSFEHAVMDPNYSNFNKNSFKSSEAFIPGLETFKEPPKEMLRNKQDDDVLIIPPNQTTELRKSPLVALPMPELPSFSRTKFRSMTLIDEILEEPGRSTRDKKVLIIIRGAPGSGKHYLADLIYKKEAEEYRNDRCKILSIRKFIVNHIYDPRKADEYDMQQLNECRDMMQEGYNNFVIVVLNGCGIKHFNKIAHMAFSIGKFECYSIEIHQKSEVCHKYDTYNRSIIDIKEANEYLVRFSTPIRIKLLDPSSLYFPKLKPQPILTDKPPPIFEKSQPPPQSIPSNAEEFTKNIAQLLQNENVMQILQAQIKNNQSSQSMQVQNQQSQQQQQNQPFQQNFNRMPPMIQMREPPPKSFIPKNQANFSLVDCPIFKSTKVVDYNHVHKQTFEESLMEFKVFRTIDYNHMTSYKLNEFIKEIDIDKVIEKRKAIALRKKILEYLRSAERPEDTVSNPKYPRNWQVEERERPPRKSKRRKRLTAKIKRILMEKCRDNSWMTKGYVRDENEQMDLETISSDDDDGSDIGSYEKPAKIARIEVDEKEEVYDEFRDIFKTIPDFNRFKHPRTISIKSLLWLPERKFRPHKILIILRGAAGSGKSHLVQLIKRKETEIGNSDIRILSIDDYYLTEEDEDCDPKTRQKLTQNYLENLQKHLKKTISNNLHNFIIIDAENCDLSSYNQFHQIGTSMGFSVYTIELYQMLDICMKQCKRAASKDEISKSIELLNKNRIPNDHMLLLPTALYEEYKCFVNPLLSNEKPKEVIEKPKEVEQQDDSIKNYQNYLVQTIDDDYLEVMPQFNWHNRETIDIRDILEEPGRFKRNKNIAILMRGPGGSGKNELASVILNKERENGNENCIFISIEEYFINEGTKKYEFNSRDLDTNIQKLIRKLLESMRSKLYNFIIVDVETGDFSHYMQIYELLSKQNQCYTIETYQDPAVCLENDIHKRSKELIDSVLEEMSLNPTPDDHILLDAAVFYKHPSTVASSDRPLKSALKTSPNTSFNAENLHSQDLEKLYESNSANSTLHEKFQARFNQRININGSFIDRNSSPPANLPEFNWFNENITDIREILEEPGRNSRPEKIAIFIRGAPCSGKTYLAALILRKEFEKGSEKDFNLLSIDEYFEEVKFRDTEFEGQYEKYIESNADAANIDEYMQELDENFGSILENDGPAFVVLDADFCDLKYYNEMWQKAVSSGFTCYTIELNQDDNTCKKFNDHKWNESFILERNKMMREIQTPKDHTLLDPEYLYQEYKYEFNENGDVFDENYEMEVDDEGSNDENNELSFGKFKMSAQTSKWDDYETPDIERLDGIKSKSKCVTMADYLQTDDANEWSMRPSQSGKKRVRWADIEEKKAQEHMRKIGFIVGHTDWTRMTDESDGKSALEKTKFIEPRQKK</sequence>
<feature type="region of interest" description="Disordered" evidence="1">
    <location>
        <begin position="286"/>
        <end position="319"/>
    </location>
</feature>